<reference evidence="1 2" key="1">
    <citation type="submission" date="2020-01" db="EMBL/GenBank/DDBJ databases">
        <title>Kibdelosporangium persica a novel Actinomycetes from a hot desert in Iran.</title>
        <authorList>
            <person name="Safaei N."/>
            <person name="Zaburannyi N."/>
            <person name="Mueller R."/>
            <person name="Wink J."/>
        </authorList>
    </citation>
    <scope>NUCLEOTIDE SEQUENCE [LARGE SCALE GENOMIC DNA]</scope>
    <source>
        <strain evidence="1 2">4NS15</strain>
    </source>
</reference>
<protein>
    <submittedName>
        <fullName evidence="1">S-formylglutathione hydrolase FrmB</fullName>
    </submittedName>
</protein>
<dbReference type="SUPFAM" id="SSF53474">
    <property type="entry name" value="alpha/beta-Hydrolases"/>
    <property type="match status" value="1"/>
</dbReference>
<comment type="caution">
    <text evidence="1">The sequence shown here is derived from an EMBL/GenBank/DDBJ whole genome shotgun (WGS) entry which is preliminary data.</text>
</comment>
<dbReference type="InterPro" id="IPR050583">
    <property type="entry name" value="Mycobacterial_A85_antigen"/>
</dbReference>
<sequence>MDCEVVAERFVRPNVLELQIRSPALDTTVTVLLITPPGWRPGTDRDWPVLYLLHGGDDGPSCWLERTDIVSRAPAHPGGLLVVLPEGGRAGFYTDWRRPKSRSWHRFHIVELLSLLETRYGAGRSRAVAGVSMGGYGAVMYAARNPGMFQAVASYSGLLHTTRRGVPLLLRYFLRSVGERMNAMWGPRWSGRAVWAGHNPYRLAERLAGTRLYVAAGDGTRVPGAPPAPGDRLLERLIAPTSRDFAARMAAIGHPVCTSFGPGTHDWPSWQRELDRSWAFLVAAFTDGEKRV</sequence>
<dbReference type="InterPro" id="IPR029058">
    <property type="entry name" value="AB_hydrolase_fold"/>
</dbReference>
<dbReference type="GO" id="GO:0016787">
    <property type="term" value="F:hydrolase activity"/>
    <property type="evidence" value="ECO:0007669"/>
    <property type="project" value="UniProtKB-KW"/>
</dbReference>
<gene>
    <name evidence="1" type="ORF">GC106_73120</name>
</gene>
<dbReference type="RefSeq" id="WP_173140902.1">
    <property type="nucleotide sequence ID" value="NZ_CBCSGW010000066.1"/>
</dbReference>
<evidence type="ECO:0000313" key="1">
    <source>
        <dbReference type="EMBL" id="NRN70050.1"/>
    </source>
</evidence>
<keyword evidence="2" id="KW-1185">Reference proteome</keyword>
<dbReference type="EMBL" id="JAAATY010000033">
    <property type="protein sequence ID" value="NRN70050.1"/>
    <property type="molecule type" value="Genomic_DNA"/>
</dbReference>
<keyword evidence="1" id="KW-0378">Hydrolase</keyword>
<dbReference type="InterPro" id="IPR000801">
    <property type="entry name" value="Esterase-like"/>
</dbReference>
<dbReference type="Gene3D" id="3.40.50.1820">
    <property type="entry name" value="alpha/beta hydrolase"/>
    <property type="match status" value="1"/>
</dbReference>
<dbReference type="Proteomes" id="UP000763557">
    <property type="component" value="Unassembled WGS sequence"/>
</dbReference>
<name>A0ABX2FH35_9PSEU</name>
<accession>A0ABX2FH35</accession>
<evidence type="ECO:0000313" key="2">
    <source>
        <dbReference type="Proteomes" id="UP000763557"/>
    </source>
</evidence>
<dbReference type="Pfam" id="PF00756">
    <property type="entry name" value="Esterase"/>
    <property type="match status" value="1"/>
</dbReference>
<proteinExistence type="predicted"/>
<dbReference type="PANTHER" id="PTHR48098">
    <property type="entry name" value="ENTEROCHELIN ESTERASE-RELATED"/>
    <property type="match status" value="1"/>
</dbReference>
<organism evidence="1 2">
    <name type="scientific">Kibdelosporangium persicum</name>
    <dbReference type="NCBI Taxonomy" id="2698649"/>
    <lineage>
        <taxon>Bacteria</taxon>
        <taxon>Bacillati</taxon>
        <taxon>Actinomycetota</taxon>
        <taxon>Actinomycetes</taxon>
        <taxon>Pseudonocardiales</taxon>
        <taxon>Pseudonocardiaceae</taxon>
        <taxon>Kibdelosporangium</taxon>
    </lineage>
</organism>
<dbReference type="PANTHER" id="PTHR48098:SF1">
    <property type="entry name" value="DIACYLGLYCEROL ACYLTRANSFERASE_MYCOLYLTRANSFERASE AG85A"/>
    <property type="match status" value="1"/>
</dbReference>